<evidence type="ECO:0000256" key="1">
    <source>
        <dbReference type="ARBA" id="ARBA00001324"/>
    </source>
</evidence>
<keyword evidence="14" id="KW-1185">Reference proteome</keyword>
<dbReference type="InterPro" id="IPR051850">
    <property type="entry name" value="Polysacch_Lyase_4"/>
</dbReference>
<dbReference type="PANTHER" id="PTHR32018">
    <property type="entry name" value="RHAMNOGALACTURONATE LYASE FAMILY PROTEIN"/>
    <property type="match status" value="1"/>
</dbReference>
<comment type="subcellular location">
    <subcellularLocation>
        <location evidence="2">Secreted</location>
    </subcellularLocation>
</comment>
<keyword evidence="5" id="KW-0964">Secreted</keyword>
<dbReference type="Pfam" id="PF14683">
    <property type="entry name" value="CBM-like"/>
    <property type="match status" value="1"/>
</dbReference>
<keyword evidence="6 10" id="KW-0732">Signal</keyword>
<comment type="catalytic activity">
    <reaction evidence="1">
        <text>Endotype eliminative cleavage of L-alpha-rhamnopyranosyl-(1-&gt;4)-alpha-D-galactopyranosyluronic acid bonds of rhamnogalacturonan I domains in ramified hairy regions of pectin leaving L-rhamnopyranose at the reducing end and 4-deoxy-4,5-unsaturated D-galactopyranosyluronic acid at the non-reducing end.</text>
        <dbReference type="EC" id="4.2.2.23"/>
    </reaction>
</comment>
<dbReference type="SUPFAM" id="SSF74650">
    <property type="entry name" value="Galactose mutarotase-like"/>
    <property type="match status" value="1"/>
</dbReference>
<dbReference type="InterPro" id="IPR011013">
    <property type="entry name" value="Gal_mutarotase_sf_dom"/>
</dbReference>
<dbReference type="CDD" id="cd10320">
    <property type="entry name" value="RGL4_N"/>
    <property type="match status" value="1"/>
</dbReference>
<dbReference type="SUPFAM" id="SSF49452">
    <property type="entry name" value="Starch-binding domain-like"/>
    <property type="match status" value="1"/>
</dbReference>
<dbReference type="InterPro" id="IPR029413">
    <property type="entry name" value="RG-lyase_II"/>
</dbReference>
<feature type="domain" description="Rhamnogalacturonan lyase" evidence="11">
    <location>
        <begin position="401"/>
        <end position="566"/>
    </location>
</feature>
<dbReference type="Gene3D" id="2.70.98.10">
    <property type="match status" value="1"/>
</dbReference>
<dbReference type="Gene3D" id="2.60.120.260">
    <property type="entry name" value="Galactose-binding domain-like"/>
    <property type="match status" value="1"/>
</dbReference>
<accession>A0A2P7ZE95</accession>
<evidence type="ECO:0000256" key="2">
    <source>
        <dbReference type="ARBA" id="ARBA00004613"/>
    </source>
</evidence>
<name>A0A2P7ZE95_9PEZI</name>
<dbReference type="SUPFAM" id="SSF49785">
    <property type="entry name" value="Galactose-binding domain-like"/>
    <property type="match status" value="1"/>
</dbReference>
<feature type="chain" id="PRO_5015127936" description="rhamnogalacturonan endolyase" evidence="10">
    <location>
        <begin position="19"/>
        <end position="569"/>
    </location>
</feature>
<dbReference type="Proteomes" id="UP000243723">
    <property type="component" value="Unassembled WGS sequence"/>
</dbReference>
<evidence type="ECO:0000256" key="10">
    <source>
        <dbReference type="SAM" id="SignalP"/>
    </source>
</evidence>
<evidence type="ECO:0000256" key="9">
    <source>
        <dbReference type="ARBA" id="ARBA00023326"/>
    </source>
</evidence>
<evidence type="ECO:0000313" key="13">
    <source>
        <dbReference type="EMBL" id="PSK46481.1"/>
    </source>
</evidence>
<keyword evidence="7" id="KW-0456">Lyase</keyword>
<evidence type="ECO:0000256" key="3">
    <source>
        <dbReference type="ARBA" id="ARBA00010418"/>
    </source>
</evidence>
<protein>
    <recommendedName>
        <fullName evidence="4">rhamnogalacturonan endolyase</fullName>
        <ecNumber evidence="4">4.2.2.23</ecNumber>
    </recommendedName>
</protein>
<evidence type="ECO:0000259" key="11">
    <source>
        <dbReference type="Pfam" id="PF14683"/>
    </source>
</evidence>
<dbReference type="InterPro" id="IPR008979">
    <property type="entry name" value="Galactose-bd-like_sf"/>
</dbReference>
<dbReference type="EC" id="4.2.2.23" evidence="4"/>
<evidence type="ECO:0000256" key="8">
    <source>
        <dbReference type="ARBA" id="ARBA00023277"/>
    </source>
</evidence>
<dbReference type="GO" id="GO:0102210">
    <property type="term" value="F:rhamnogalacturonan endolyase activity"/>
    <property type="evidence" value="ECO:0007669"/>
    <property type="project" value="UniProtKB-EC"/>
</dbReference>
<proteinExistence type="inferred from homology"/>
<dbReference type="GO" id="GO:0005576">
    <property type="term" value="C:extracellular region"/>
    <property type="evidence" value="ECO:0007669"/>
    <property type="project" value="UniProtKB-SubCell"/>
</dbReference>
<dbReference type="OrthoDB" id="1179585at2759"/>
<sequence>MFSKLLVASALCAQACLASPFLKQRNGTTWIIGNDLWNMTQNEKYGTKLWYKGRDLVDEAVGHYVSYNGAKNDLAWTSAKIALQTEDYIDVQFDAVEGEMHWVIYNDLPGAYQYFINRALPRLGEFRTLWRLDNETFPRGRTDIKDGVLPALSEYRAATNVQDETWQKADGTFLTKYDWSAFIRTQDYYGVYGDEFGSWYINPGKDYYNGDQLKQELMVHRESQTGDAVQLNMIHGTHFQALSSDDFANGKIWGPWLWYLNDGNQTDVAARAASECFQWPYSWFQNPTYQSRVRSVSGTLLLSDGRPASGAAIHLGDNRSNLSTLDQGSNNYYTTYADASGSFTIPHVLTGTYALQAWSNGGPLSNITTTFLQNDIDLTVPSSSDLTLNLTTWPLPESRSRIFQVGDFDRKSLGFRYGGAPYQHGLVSQCPANLTFTIGVSPTDAWCFGQSALGRWDIDFSLSEDEVARNGNRSAILSVSLAGYSQGTSSGIFVNGLDAGSRVGNLTSGSVPSDQCLYRSATTAGEWHFFEFPVGAGSLMAGRNTVSFVVVKTTIWRGFLWDSIVLDWA</sequence>
<dbReference type="Pfam" id="PF14686">
    <property type="entry name" value="fn3_3"/>
    <property type="match status" value="1"/>
</dbReference>
<comment type="caution">
    <text evidence="13">The sequence shown here is derived from an EMBL/GenBank/DDBJ whole genome shotgun (WGS) entry which is preliminary data.</text>
</comment>
<dbReference type="PANTHER" id="PTHR32018:SF1">
    <property type="entry name" value="RHAMNOGALACTURONAN ENDOLYASE"/>
    <property type="match status" value="1"/>
</dbReference>
<evidence type="ECO:0000313" key="14">
    <source>
        <dbReference type="Proteomes" id="UP000243723"/>
    </source>
</evidence>
<dbReference type="GO" id="GO:0030246">
    <property type="term" value="F:carbohydrate binding"/>
    <property type="evidence" value="ECO:0007669"/>
    <property type="project" value="InterPro"/>
</dbReference>
<keyword evidence="8" id="KW-0119">Carbohydrate metabolism</keyword>
<dbReference type="AlphaFoldDB" id="A0A2P7ZE95"/>
<dbReference type="InterPro" id="IPR013784">
    <property type="entry name" value="Carb-bd-like_fold"/>
</dbReference>
<evidence type="ECO:0000259" key="12">
    <source>
        <dbReference type="Pfam" id="PF14686"/>
    </source>
</evidence>
<keyword evidence="9" id="KW-0624">Polysaccharide degradation</keyword>
<evidence type="ECO:0000256" key="5">
    <source>
        <dbReference type="ARBA" id="ARBA00022525"/>
    </source>
</evidence>
<feature type="signal peptide" evidence="10">
    <location>
        <begin position="1"/>
        <end position="18"/>
    </location>
</feature>
<comment type="similarity">
    <text evidence="3">Belongs to the polysaccharide lyase 4 family.</text>
</comment>
<feature type="domain" description="Rhamnogalacturonan lyase" evidence="12">
    <location>
        <begin position="304"/>
        <end position="364"/>
    </location>
</feature>
<dbReference type="Gene3D" id="2.60.40.1120">
    <property type="entry name" value="Carboxypeptidase-like, regulatory domain"/>
    <property type="match status" value="1"/>
</dbReference>
<organism evidence="13 14">
    <name type="scientific">Elsinoe australis</name>
    <dbReference type="NCBI Taxonomy" id="40998"/>
    <lineage>
        <taxon>Eukaryota</taxon>
        <taxon>Fungi</taxon>
        <taxon>Dikarya</taxon>
        <taxon>Ascomycota</taxon>
        <taxon>Pezizomycotina</taxon>
        <taxon>Dothideomycetes</taxon>
        <taxon>Dothideomycetidae</taxon>
        <taxon>Myriangiales</taxon>
        <taxon>Elsinoaceae</taxon>
        <taxon>Elsinoe</taxon>
    </lineage>
</organism>
<dbReference type="InterPro" id="IPR029411">
    <property type="entry name" value="RG-lyase_III"/>
</dbReference>
<dbReference type="EMBL" id="NHZQ01000236">
    <property type="protein sequence ID" value="PSK46481.1"/>
    <property type="molecule type" value="Genomic_DNA"/>
</dbReference>
<evidence type="ECO:0000256" key="7">
    <source>
        <dbReference type="ARBA" id="ARBA00023239"/>
    </source>
</evidence>
<evidence type="ECO:0000256" key="6">
    <source>
        <dbReference type="ARBA" id="ARBA00022729"/>
    </source>
</evidence>
<reference evidence="13 14" key="1">
    <citation type="submission" date="2017-05" db="EMBL/GenBank/DDBJ databases">
        <title>Draft genome sequence of Elsinoe australis.</title>
        <authorList>
            <person name="Cheng Q."/>
        </authorList>
    </citation>
    <scope>NUCLEOTIDE SEQUENCE [LARGE SCALE GENOMIC DNA]</scope>
    <source>
        <strain evidence="13 14">NL1</strain>
    </source>
</reference>
<dbReference type="InterPro" id="IPR014718">
    <property type="entry name" value="GH-type_carb-bd"/>
</dbReference>
<gene>
    <name evidence="13" type="ORF">B9Z65_5449</name>
</gene>
<dbReference type="GO" id="GO:0000272">
    <property type="term" value="P:polysaccharide catabolic process"/>
    <property type="evidence" value="ECO:0007669"/>
    <property type="project" value="UniProtKB-KW"/>
</dbReference>
<dbReference type="CDD" id="cd10316">
    <property type="entry name" value="RGL4_M"/>
    <property type="match status" value="1"/>
</dbReference>
<evidence type="ECO:0000256" key="4">
    <source>
        <dbReference type="ARBA" id="ARBA00012437"/>
    </source>
</evidence>
<dbReference type="STRING" id="40998.A0A2P7ZE95"/>